<protein>
    <submittedName>
        <fullName evidence="1">Uncharacterized protein</fullName>
    </submittedName>
</protein>
<evidence type="ECO:0000313" key="2">
    <source>
        <dbReference type="Proteomes" id="UP001162483"/>
    </source>
</evidence>
<dbReference type="Proteomes" id="UP001162483">
    <property type="component" value="Unassembled WGS sequence"/>
</dbReference>
<comment type="caution">
    <text evidence="1">The sequence shown here is derived from an EMBL/GenBank/DDBJ whole genome shotgun (WGS) entry which is preliminary data.</text>
</comment>
<accession>A0ABN9HNI3</accession>
<sequence>MIGVPLCPEDTAGTESREAFINSHPTLHCHRSCRLYTWGRT</sequence>
<dbReference type="EMBL" id="CATNWA010021427">
    <property type="protein sequence ID" value="CAI9622639.1"/>
    <property type="molecule type" value="Genomic_DNA"/>
</dbReference>
<reference evidence="1" key="1">
    <citation type="submission" date="2023-05" db="EMBL/GenBank/DDBJ databases">
        <authorList>
            <person name="Stuckert A."/>
        </authorList>
    </citation>
    <scope>NUCLEOTIDE SEQUENCE</scope>
</reference>
<evidence type="ECO:0000313" key="1">
    <source>
        <dbReference type="EMBL" id="CAI9622639.1"/>
    </source>
</evidence>
<name>A0ABN9HNI3_9NEOB</name>
<organism evidence="1 2">
    <name type="scientific">Staurois parvus</name>
    <dbReference type="NCBI Taxonomy" id="386267"/>
    <lineage>
        <taxon>Eukaryota</taxon>
        <taxon>Metazoa</taxon>
        <taxon>Chordata</taxon>
        <taxon>Craniata</taxon>
        <taxon>Vertebrata</taxon>
        <taxon>Euteleostomi</taxon>
        <taxon>Amphibia</taxon>
        <taxon>Batrachia</taxon>
        <taxon>Anura</taxon>
        <taxon>Neobatrachia</taxon>
        <taxon>Ranoidea</taxon>
        <taxon>Ranidae</taxon>
        <taxon>Staurois</taxon>
    </lineage>
</organism>
<proteinExistence type="predicted"/>
<gene>
    <name evidence="1" type="ORF">SPARVUS_LOCUS16320385</name>
</gene>
<keyword evidence="2" id="KW-1185">Reference proteome</keyword>